<evidence type="ECO:0000259" key="7">
    <source>
        <dbReference type="PROSITE" id="PS50066"/>
    </source>
</evidence>
<evidence type="ECO:0000256" key="1">
    <source>
        <dbReference type="ARBA" id="ARBA00004123"/>
    </source>
</evidence>
<dbReference type="GO" id="GO:0005634">
    <property type="term" value="C:nucleus"/>
    <property type="evidence" value="ECO:0007669"/>
    <property type="project" value="UniProtKB-SubCell"/>
</dbReference>
<dbReference type="Pfam" id="PF01486">
    <property type="entry name" value="K-box"/>
    <property type="match status" value="1"/>
</dbReference>
<evidence type="ECO:0000256" key="3">
    <source>
        <dbReference type="ARBA" id="ARBA00023125"/>
    </source>
</evidence>
<comment type="subcellular location">
    <subcellularLocation>
        <location evidence="1">Nucleus</location>
    </subcellularLocation>
</comment>
<dbReference type="PROSITE" id="PS50066">
    <property type="entry name" value="MADS_BOX_2"/>
    <property type="match status" value="1"/>
</dbReference>
<dbReference type="SUPFAM" id="SSF55455">
    <property type="entry name" value="SRF-like"/>
    <property type="match status" value="1"/>
</dbReference>
<dbReference type="EMBL" id="JARAOO010000004">
    <property type="protein sequence ID" value="KAJ7972202.1"/>
    <property type="molecule type" value="Genomic_DNA"/>
</dbReference>
<dbReference type="PRINTS" id="PR00404">
    <property type="entry name" value="MADSDOMAIN"/>
</dbReference>
<keyword evidence="4" id="KW-0804">Transcription</keyword>
<gene>
    <name evidence="9" type="ORF">O6P43_010129</name>
</gene>
<dbReference type="GO" id="GO:0046983">
    <property type="term" value="F:protein dimerization activity"/>
    <property type="evidence" value="ECO:0007669"/>
    <property type="project" value="InterPro"/>
</dbReference>
<keyword evidence="2" id="KW-0805">Transcription regulation</keyword>
<evidence type="ECO:0000313" key="10">
    <source>
        <dbReference type="Proteomes" id="UP001163823"/>
    </source>
</evidence>
<dbReference type="SMART" id="SM00432">
    <property type="entry name" value="MADS"/>
    <property type="match status" value="1"/>
</dbReference>
<accession>A0AAD7VDV7</accession>
<dbReference type="InterPro" id="IPR002100">
    <property type="entry name" value="TF_MADSbox"/>
</dbReference>
<reference evidence="9" key="1">
    <citation type="journal article" date="2023" name="Science">
        <title>Elucidation of the pathway for biosynthesis of saponin adjuvants from the soapbark tree.</title>
        <authorList>
            <person name="Reed J."/>
            <person name="Orme A."/>
            <person name="El-Demerdash A."/>
            <person name="Owen C."/>
            <person name="Martin L.B.B."/>
            <person name="Misra R.C."/>
            <person name="Kikuchi S."/>
            <person name="Rejzek M."/>
            <person name="Martin A.C."/>
            <person name="Harkess A."/>
            <person name="Leebens-Mack J."/>
            <person name="Louveau T."/>
            <person name="Stephenson M.J."/>
            <person name="Osbourn A."/>
        </authorList>
    </citation>
    <scope>NUCLEOTIDE SEQUENCE</scope>
    <source>
        <strain evidence="9">S10</strain>
    </source>
</reference>
<dbReference type="GO" id="GO:0003700">
    <property type="term" value="F:DNA-binding transcription factor activity"/>
    <property type="evidence" value="ECO:0007669"/>
    <property type="project" value="InterPro"/>
</dbReference>
<dbReference type="InterPro" id="IPR033896">
    <property type="entry name" value="MEF2-like_N"/>
</dbReference>
<sequence length="270" mass="30623">MLAQCLAEEKNNITEPEQRKKKIMGRGKIEIKKIESLNSRQVTFSKRRHGLLKKARELSVLCDAEIAVIIFSSTGKLYEFSSTSMEHALSRYSRGLELDYAENPADEQPTDTEHMQPDINMLKDEFTRLQLAYLQMMGKELDGLSLKELQLLEDQLSEGLLSVKDKKEQVLLDQIQTSRLQEQKAMMENEALHKQLEEIQRAAKSPFLEFNPLERKFSLTGSKAISVSTSEENDHSDTSLQLGLSAAYSRKRKAPKIEPCNDSGSQVASE</sequence>
<dbReference type="InterPro" id="IPR050142">
    <property type="entry name" value="MADS-box/MEF2_TF"/>
</dbReference>
<dbReference type="Proteomes" id="UP001163823">
    <property type="component" value="Chromosome 4"/>
</dbReference>
<dbReference type="PROSITE" id="PS51297">
    <property type="entry name" value="K_BOX"/>
    <property type="match status" value="1"/>
</dbReference>
<dbReference type="InterPro" id="IPR036879">
    <property type="entry name" value="TF_MADSbox_sf"/>
</dbReference>
<evidence type="ECO:0000256" key="2">
    <source>
        <dbReference type="ARBA" id="ARBA00023015"/>
    </source>
</evidence>
<dbReference type="GO" id="GO:0045944">
    <property type="term" value="P:positive regulation of transcription by RNA polymerase II"/>
    <property type="evidence" value="ECO:0007669"/>
    <property type="project" value="InterPro"/>
</dbReference>
<evidence type="ECO:0000256" key="4">
    <source>
        <dbReference type="ARBA" id="ARBA00023163"/>
    </source>
</evidence>
<dbReference type="AlphaFoldDB" id="A0AAD7VDV7"/>
<feature type="region of interest" description="Disordered" evidence="6">
    <location>
        <begin position="249"/>
        <end position="270"/>
    </location>
</feature>
<dbReference type="CDD" id="cd00265">
    <property type="entry name" value="MADS_MEF2_like"/>
    <property type="match status" value="1"/>
</dbReference>
<feature type="domain" description="MADS-box" evidence="7">
    <location>
        <begin position="24"/>
        <end position="84"/>
    </location>
</feature>
<comment type="caution">
    <text evidence="9">The sequence shown here is derived from an EMBL/GenBank/DDBJ whole genome shotgun (WGS) entry which is preliminary data.</text>
</comment>
<dbReference type="PANTHER" id="PTHR48019">
    <property type="entry name" value="SERUM RESPONSE FACTOR HOMOLOG"/>
    <property type="match status" value="1"/>
</dbReference>
<dbReference type="InterPro" id="IPR002487">
    <property type="entry name" value="TF_Kbox"/>
</dbReference>
<feature type="domain" description="K-box" evidence="8">
    <location>
        <begin position="112"/>
        <end position="202"/>
    </location>
</feature>
<dbReference type="Pfam" id="PF00319">
    <property type="entry name" value="SRF-TF"/>
    <property type="match status" value="1"/>
</dbReference>
<evidence type="ECO:0000313" key="9">
    <source>
        <dbReference type="EMBL" id="KAJ7972202.1"/>
    </source>
</evidence>
<name>A0AAD7VDV7_QUISA</name>
<protein>
    <submittedName>
        <fullName evidence="9">MADS-box transcription factor</fullName>
    </submittedName>
</protein>
<evidence type="ECO:0000256" key="6">
    <source>
        <dbReference type="SAM" id="MobiDB-lite"/>
    </source>
</evidence>
<proteinExistence type="predicted"/>
<dbReference type="KEGG" id="qsa:O6P43_010129"/>
<evidence type="ECO:0000259" key="8">
    <source>
        <dbReference type="PROSITE" id="PS51297"/>
    </source>
</evidence>
<organism evidence="9 10">
    <name type="scientific">Quillaja saponaria</name>
    <name type="common">Soap bark tree</name>
    <dbReference type="NCBI Taxonomy" id="32244"/>
    <lineage>
        <taxon>Eukaryota</taxon>
        <taxon>Viridiplantae</taxon>
        <taxon>Streptophyta</taxon>
        <taxon>Embryophyta</taxon>
        <taxon>Tracheophyta</taxon>
        <taxon>Spermatophyta</taxon>
        <taxon>Magnoliopsida</taxon>
        <taxon>eudicotyledons</taxon>
        <taxon>Gunneridae</taxon>
        <taxon>Pentapetalae</taxon>
        <taxon>rosids</taxon>
        <taxon>fabids</taxon>
        <taxon>Fabales</taxon>
        <taxon>Quillajaceae</taxon>
        <taxon>Quillaja</taxon>
    </lineage>
</organism>
<dbReference type="PROSITE" id="PS00350">
    <property type="entry name" value="MADS_BOX_1"/>
    <property type="match status" value="1"/>
</dbReference>
<dbReference type="Gene3D" id="3.40.1810.10">
    <property type="entry name" value="Transcription factor, MADS-box"/>
    <property type="match status" value="1"/>
</dbReference>
<dbReference type="GO" id="GO:0000977">
    <property type="term" value="F:RNA polymerase II transcription regulatory region sequence-specific DNA binding"/>
    <property type="evidence" value="ECO:0007669"/>
    <property type="project" value="InterPro"/>
</dbReference>
<keyword evidence="5" id="KW-0539">Nucleus</keyword>
<evidence type="ECO:0000256" key="5">
    <source>
        <dbReference type="ARBA" id="ARBA00023242"/>
    </source>
</evidence>
<keyword evidence="3" id="KW-0238">DNA-binding</keyword>
<keyword evidence="10" id="KW-1185">Reference proteome</keyword>